<proteinExistence type="predicted"/>
<dbReference type="Pfam" id="PF03828">
    <property type="entry name" value="PAP_assoc"/>
    <property type="match status" value="1"/>
</dbReference>
<evidence type="ECO:0000259" key="5">
    <source>
        <dbReference type="Pfam" id="PF22600"/>
    </source>
</evidence>
<evidence type="ECO:0000256" key="3">
    <source>
        <dbReference type="SAM" id="MobiDB-lite"/>
    </source>
</evidence>
<keyword evidence="7" id="KW-1185">Reference proteome</keyword>
<evidence type="ECO:0000313" key="7">
    <source>
        <dbReference type="Proteomes" id="UP000294530"/>
    </source>
</evidence>
<dbReference type="FunFam" id="3.30.460.10:FF:000051">
    <property type="entry name" value="DNA2/NAM7 helicase family protein"/>
    <property type="match status" value="1"/>
</dbReference>
<evidence type="ECO:0000256" key="2">
    <source>
        <dbReference type="ARBA" id="ARBA00022842"/>
    </source>
</evidence>
<feature type="domain" description="Poly(A) RNA polymerase mitochondrial-like central palm" evidence="5">
    <location>
        <begin position="161"/>
        <end position="279"/>
    </location>
</feature>
<dbReference type="CDD" id="cd05402">
    <property type="entry name" value="NT_PAP_TUTase"/>
    <property type="match status" value="1"/>
</dbReference>
<dbReference type="Gene3D" id="3.30.460.10">
    <property type="entry name" value="Beta Polymerase, domain 2"/>
    <property type="match status" value="1"/>
</dbReference>
<organism evidence="6 7">
    <name type="scientific">Bremia lactucae</name>
    <name type="common">Lettuce downy mildew</name>
    <dbReference type="NCBI Taxonomy" id="4779"/>
    <lineage>
        <taxon>Eukaryota</taxon>
        <taxon>Sar</taxon>
        <taxon>Stramenopiles</taxon>
        <taxon>Oomycota</taxon>
        <taxon>Peronosporomycetes</taxon>
        <taxon>Peronosporales</taxon>
        <taxon>Peronosporaceae</taxon>
        <taxon>Bremia</taxon>
    </lineage>
</organism>
<dbReference type="Gene3D" id="1.10.1410.10">
    <property type="match status" value="2"/>
</dbReference>
<dbReference type="GO" id="GO:1990817">
    <property type="term" value="F:poly(A) RNA polymerase activity"/>
    <property type="evidence" value="ECO:0007669"/>
    <property type="project" value="InterPro"/>
</dbReference>
<dbReference type="InterPro" id="IPR045862">
    <property type="entry name" value="Trf4-like"/>
</dbReference>
<dbReference type="GeneID" id="94348072"/>
<feature type="region of interest" description="Disordered" evidence="3">
    <location>
        <begin position="53"/>
        <end position="72"/>
    </location>
</feature>
<feature type="region of interest" description="Disordered" evidence="3">
    <location>
        <begin position="482"/>
        <end position="515"/>
    </location>
</feature>
<protein>
    <recommendedName>
        <fullName evidence="8">Polymerase nucleotidyl transferase domain-containing protein</fullName>
    </recommendedName>
</protein>
<dbReference type="SUPFAM" id="SSF81301">
    <property type="entry name" value="Nucleotidyltransferase"/>
    <property type="match status" value="1"/>
</dbReference>
<feature type="compositionally biased region" description="Low complexity" evidence="3">
    <location>
        <begin position="482"/>
        <end position="503"/>
    </location>
</feature>
<dbReference type="InterPro" id="IPR054708">
    <property type="entry name" value="MTPAP-like_central"/>
</dbReference>
<evidence type="ECO:0008006" key="8">
    <source>
        <dbReference type="Google" id="ProtNLM"/>
    </source>
</evidence>
<sequence length="636" mass="69856">MTQRDVFGMNQRYRFSKATSYEFKGTTKQKRRSAAFQVTRVPPESLMALKPAFSPLSKKHEKRTKPKQQLFHDAAESSRYQIGKIHHQKVVLAPRTGSATSPVSRSMLDKLPTWTAKYNNQGISKPCVVNQTECLVSDELHEEILAYSTYTKETVNKMSVHIEQMIANVRSSVQSLWPQAKVETFGSYSTGIWLPSSDVDLVILNVVEVNDSKLTAKHLRQLLNELKKKQWVDSLLCLDTAKMPVLKLVCAESSVPIDITFESTATHSGLLARDLIKRYADTTPELYPLAIVLKQLLRDSDLNDAYTGGLSSYAVVLMVIHYLQLWRNGYECFEAASVYASGSLPKGPTKTHVIKTGRLRIDASDASKLCNKSNPVGSKAQRSSPIDVGPVKKVVSPPSQTSTYAAVVANRQAVDGSRCSALSEPRLSYAAVAAGTAKIVKKVKPPSSYAAAVTAPTRAVVSATKCTNGIIQTMNTQLDSVSVSSSNADTEDSSSSCSHSTLADSDEEGKPQSQPYASLGEHLKRILEFFGIIFDYRKNGLSVRDGGYIYRLAAFPPSYVGKPALVIEDPIHPDRNVSASSYAFSKVVALFEDSYYALKYFRASKFTPSALSCLLRMSSHVSQITPTKAPIFRSDS</sequence>
<keyword evidence="2" id="KW-0460">Magnesium</keyword>
<dbReference type="GO" id="GO:0031499">
    <property type="term" value="C:TRAMP complex"/>
    <property type="evidence" value="ECO:0007669"/>
    <property type="project" value="TreeGrafter"/>
</dbReference>
<gene>
    <name evidence="6" type="ORF">CCR75_004315</name>
</gene>
<dbReference type="GO" id="GO:0046872">
    <property type="term" value="F:metal ion binding"/>
    <property type="evidence" value="ECO:0007669"/>
    <property type="project" value="UniProtKB-KW"/>
</dbReference>
<dbReference type="PANTHER" id="PTHR23092:SF15">
    <property type="entry name" value="INACTIVE NON-CANONICAL POLY(A) RNA POLYMERASE PROTEIN TRF4-2-RELATED"/>
    <property type="match status" value="1"/>
</dbReference>
<keyword evidence="1" id="KW-0479">Metal-binding</keyword>
<dbReference type="InterPro" id="IPR002058">
    <property type="entry name" value="PAP_assoc"/>
</dbReference>
<dbReference type="EMBL" id="SHOA02000016">
    <property type="protein sequence ID" value="TDH68840.1"/>
    <property type="molecule type" value="Genomic_DNA"/>
</dbReference>
<dbReference type="GO" id="GO:0031123">
    <property type="term" value="P:RNA 3'-end processing"/>
    <property type="evidence" value="ECO:0007669"/>
    <property type="project" value="TreeGrafter"/>
</dbReference>
<dbReference type="InterPro" id="IPR043519">
    <property type="entry name" value="NT_sf"/>
</dbReference>
<dbReference type="RefSeq" id="XP_067818339.1">
    <property type="nucleotide sequence ID" value="XM_067962401.1"/>
</dbReference>
<accession>A0A976FL76</accession>
<evidence type="ECO:0000259" key="4">
    <source>
        <dbReference type="Pfam" id="PF03828"/>
    </source>
</evidence>
<dbReference type="GO" id="GO:0005730">
    <property type="term" value="C:nucleolus"/>
    <property type="evidence" value="ECO:0007669"/>
    <property type="project" value="TreeGrafter"/>
</dbReference>
<dbReference type="Pfam" id="PF22600">
    <property type="entry name" value="MTPAP-like_central"/>
    <property type="match status" value="1"/>
</dbReference>
<dbReference type="SUPFAM" id="SSF81631">
    <property type="entry name" value="PAP/OAS1 substrate-binding domain"/>
    <property type="match status" value="1"/>
</dbReference>
<feature type="compositionally biased region" description="Basic residues" evidence="3">
    <location>
        <begin position="57"/>
        <end position="66"/>
    </location>
</feature>
<dbReference type="AlphaFoldDB" id="A0A976FL76"/>
<feature type="domain" description="PAP-associated" evidence="4">
    <location>
        <begin position="518"/>
        <end position="574"/>
    </location>
</feature>
<reference evidence="6 7" key="1">
    <citation type="journal article" date="2021" name="Genome Biol.">
        <title>AFLAP: assembly-free linkage analysis pipeline using k-mers from genome sequencing data.</title>
        <authorList>
            <person name="Fletcher K."/>
            <person name="Zhang L."/>
            <person name="Gil J."/>
            <person name="Han R."/>
            <person name="Cavanaugh K."/>
            <person name="Michelmore R."/>
        </authorList>
    </citation>
    <scope>NUCLEOTIDE SEQUENCE [LARGE SCALE GENOMIC DNA]</scope>
    <source>
        <strain evidence="6 7">SF5</strain>
    </source>
</reference>
<dbReference type="OrthoDB" id="273917at2759"/>
<dbReference type="KEGG" id="blac:94348072"/>
<evidence type="ECO:0000256" key="1">
    <source>
        <dbReference type="ARBA" id="ARBA00022723"/>
    </source>
</evidence>
<name>A0A976FL76_BRELC</name>
<dbReference type="PANTHER" id="PTHR23092">
    <property type="entry name" value="POLY(A) RNA POLYMERASE"/>
    <property type="match status" value="1"/>
</dbReference>
<evidence type="ECO:0000313" key="6">
    <source>
        <dbReference type="EMBL" id="TDH68840.1"/>
    </source>
</evidence>
<comment type="caution">
    <text evidence="6">The sequence shown here is derived from an EMBL/GenBank/DDBJ whole genome shotgun (WGS) entry which is preliminary data.</text>
</comment>
<dbReference type="GO" id="GO:0003729">
    <property type="term" value="F:mRNA binding"/>
    <property type="evidence" value="ECO:0007669"/>
    <property type="project" value="TreeGrafter"/>
</dbReference>
<dbReference type="GO" id="GO:0043634">
    <property type="term" value="P:polyadenylation-dependent ncRNA catabolic process"/>
    <property type="evidence" value="ECO:0007669"/>
    <property type="project" value="TreeGrafter"/>
</dbReference>
<dbReference type="Proteomes" id="UP000294530">
    <property type="component" value="Unassembled WGS sequence"/>
</dbReference>